<feature type="coiled-coil region" evidence="1">
    <location>
        <begin position="388"/>
        <end position="415"/>
    </location>
</feature>
<dbReference type="EMBL" id="KI546159">
    <property type="protein sequence ID" value="EST42572.1"/>
    <property type="molecule type" value="Genomic_DNA"/>
</dbReference>
<accession>V6LDL3</accession>
<organism evidence="3">
    <name type="scientific">Spironucleus salmonicida</name>
    <dbReference type="NCBI Taxonomy" id="348837"/>
    <lineage>
        <taxon>Eukaryota</taxon>
        <taxon>Metamonada</taxon>
        <taxon>Diplomonadida</taxon>
        <taxon>Hexamitidae</taxon>
        <taxon>Hexamitinae</taxon>
        <taxon>Spironucleus</taxon>
    </lineage>
</organism>
<gene>
    <name evidence="3" type="ORF">SS50377_17888</name>
    <name evidence="4" type="ORF">SS50377_28015</name>
</gene>
<name>V6LDL3_9EUKA</name>
<dbReference type="Proteomes" id="UP000018208">
    <property type="component" value="Unassembled WGS sequence"/>
</dbReference>
<keyword evidence="1" id="KW-0175">Coiled coil</keyword>
<feature type="compositionally biased region" description="Basic and acidic residues" evidence="2">
    <location>
        <begin position="289"/>
        <end position="298"/>
    </location>
</feature>
<evidence type="ECO:0000313" key="5">
    <source>
        <dbReference type="Proteomes" id="UP000018208"/>
    </source>
</evidence>
<feature type="region of interest" description="Disordered" evidence="2">
    <location>
        <begin position="281"/>
        <end position="304"/>
    </location>
</feature>
<sequence length="628" mass="72902">MSLKNDQLVFLREHDLGQKESTKKFFCKQINSLAKVTYGKQADCSEMTRSFQYLMQLSTFQIKSSKPLNSSSVLVLKPIDPVSTESCLQQHIQCAVQIDGHAYSTLYGNQDDEFTWNKEVVVDSAIFDEFIMQQPCEIVLNDMAQAQESIAKNIKLAVSKSEKFNSRLENSKCRQVLSSAALLGGKFLKNMDIFQGNIELIRFFKKHSLETKKFNFPCLPTSDQLDAILNQTKSQDKLNDHYSSTVDFVEFTSFSNFQLNFDRIMNRDTEQQTKSCLNVKQHTPQDNSKNMKKDCTKKDTKHLRKSDISNIPMDWQKSTIEQVPQSEALIPIITNHETQDQIQTAPINVMNLSEESTTLAEKAQIQSNQQSINLITDSEMTDAPKKSIRQLYQEKKLEQQRIKQQEEEKEILLQQSLPKRKSLLEKLQLAKSEQNLNISQLDYINLLDIINDLEALQTYSTIRDDLLKKISSFNFQSFMKLRNSISIQDFMQTMNLINQTQDLSLKEWQDIEYRRFLLKNKYLIEKEQNQIKKALRVFVILMYYIYFQESYELIYSAAHALQVTISLVDFDLPTFHNSYNKAVNFSLPFTIQNPQDCIYIIIGFLETPQIFDTVKKILEFHAIAQSIK</sequence>
<dbReference type="VEuPathDB" id="GiardiaDB:SS50377_28015"/>
<protein>
    <submittedName>
        <fullName evidence="3">Uncharacterized protein</fullName>
    </submittedName>
</protein>
<reference evidence="3 4" key="1">
    <citation type="journal article" date="2014" name="PLoS Genet.">
        <title>The Genome of Spironucleus salmonicida Highlights a Fish Pathogen Adapted to Fluctuating Environments.</title>
        <authorList>
            <person name="Xu F."/>
            <person name="Jerlstrom-Hultqvist J."/>
            <person name="Einarsson E."/>
            <person name="Astvaldsson A."/>
            <person name="Svard S.G."/>
            <person name="Andersson J.O."/>
        </authorList>
    </citation>
    <scope>NUCLEOTIDE SEQUENCE</scope>
    <source>
        <strain evidence="4">ATCC 50377</strain>
    </source>
</reference>
<evidence type="ECO:0000313" key="4">
    <source>
        <dbReference type="EMBL" id="KAH0570041.1"/>
    </source>
</evidence>
<dbReference type="EMBL" id="AUWU02000008">
    <property type="protein sequence ID" value="KAH0570041.1"/>
    <property type="molecule type" value="Genomic_DNA"/>
</dbReference>
<dbReference type="AlphaFoldDB" id="V6LDL3"/>
<evidence type="ECO:0000313" key="3">
    <source>
        <dbReference type="EMBL" id="EST42572.1"/>
    </source>
</evidence>
<reference evidence="4" key="2">
    <citation type="submission" date="2020-12" db="EMBL/GenBank/DDBJ databases">
        <title>New Spironucleus salmonicida genome in near-complete chromosomes.</title>
        <authorList>
            <person name="Xu F."/>
            <person name="Kurt Z."/>
            <person name="Jimenez-Gonzalez A."/>
            <person name="Astvaldsson A."/>
            <person name="Andersson J.O."/>
            <person name="Svard S.G."/>
        </authorList>
    </citation>
    <scope>NUCLEOTIDE SEQUENCE</scope>
    <source>
        <strain evidence="4">ATCC 50377</strain>
    </source>
</reference>
<evidence type="ECO:0000256" key="2">
    <source>
        <dbReference type="SAM" id="MobiDB-lite"/>
    </source>
</evidence>
<evidence type="ECO:0000256" key="1">
    <source>
        <dbReference type="SAM" id="Coils"/>
    </source>
</evidence>
<proteinExistence type="predicted"/>
<keyword evidence="5" id="KW-1185">Reference proteome</keyword>